<dbReference type="KEGG" id="fcy:FRACYDRAFT_270590"/>
<reference evidence="2 3" key="1">
    <citation type="submission" date="2016-09" db="EMBL/GenBank/DDBJ databases">
        <title>Extensive genetic diversity and differential bi-allelic expression allows diatom success in the polar Southern Ocean.</title>
        <authorList>
            <consortium name="DOE Joint Genome Institute"/>
            <person name="Mock T."/>
            <person name="Otillar R.P."/>
            <person name="Strauss J."/>
            <person name="Dupont C."/>
            <person name="Frickenhaus S."/>
            <person name="Maumus F."/>
            <person name="Mcmullan M."/>
            <person name="Sanges R."/>
            <person name="Schmutz J."/>
            <person name="Toseland A."/>
            <person name="Valas R."/>
            <person name="Veluchamy A."/>
            <person name="Ward B.J."/>
            <person name="Allen A."/>
            <person name="Barry K."/>
            <person name="Falciatore A."/>
            <person name="Ferrante M."/>
            <person name="Fortunato A.E."/>
            <person name="Gloeckner G."/>
            <person name="Gruber A."/>
            <person name="Hipkin R."/>
            <person name="Janech M."/>
            <person name="Kroth P."/>
            <person name="Leese F."/>
            <person name="Lindquist E."/>
            <person name="Lyon B.R."/>
            <person name="Martin J."/>
            <person name="Mayer C."/>
            <person name="Parker M."/>
            <person name="Quesneville H."/>
            <person name="Raymond J."/>
            <person name="Uhlig C."/>
            <person name="Valentin K.U."/>
            <person name="Worden A.Z."/>
            <person name="Armbrust E.V."/>
            <person name="Bowler C."/>
            <person name="Green B."/>
            <person name="Moulton V."/>
            <person name="Van Oosterhout C."/>
            <person name="Grigoriev I."/>
        </authorList>
    </citation>
    <scope>NUCLEOTIDE SEQUENCE [LARGE SCALE GENOMIC DNA]</scope>
    <source>
        <strain evidence="2 3">CCMP1102</strain>
    </source>
</reference>
<feature type="compositionally biased region" description="Basic and acidic residues" evidence="1">
    <location>
        <begin position="12"/>
        <end position="22"/>
    </location>
</feature>
<evidence type="ECO:0000313" key="3">
    <source>
        <dbReference type="Proteomes" id="UP000095751"/>
    </source>
</evidence>
<accession>A0A1E7F385</accession>
<keyword evidence="3" id="KW-1185">Reference proteome</keyword>
<feature type="compositionally biased region" description="Polar residues" evidence="1">
    <location>
        <begin position="109"/>
        <end position="123"/>
    </location>
</feature>
<feature type="region of interest" description="Disordered" evidence="1">
    <location>
        <begin position="102"/>
        <end position="125"/>
    </location>
</feature>
<organism evidence="2 3">
    <name type="scientific">Fragilariopsis cylindrus CCMP1102</name>
    <dbReference type="NCBI Taxonomy" id="635003"/>
    <lineage>
        <taxon>Eukaryota</taxon>
        <taxon>Sar</taxon>
        <taxon>Stramenopiles</taxon>
        <taxon>Ochrophyta</taxon>
        <taxon>Bacillariophyta</taxon>
        <taxon>Bacillariophyceae</taxon>
        <taxon>Bacillariophycidae</taxon>
        <taxon>Bacillariales</taxon>
        <taxon>Bacillariaceae</taxon>
        <taxon>Fragilariopsis</taxon>
    </lineage>
</organism>
<feature type="region of interest" description="Disordered" evidence="1">
    <location>
        <begin position="71"/>
        <end position="90"/>
    </location>
</feature>
<sequence length="129" mass="14551">MVGNRKTAPKPIETETTRKEDGPQPAKISPQGDTPNWMEEGLNYMGSKNTEGVIESQDIIGTGENNHIHKEMSADTRPEHDIHTTSNTPMRERCIKKKREVEKREVRNPVQTRSRAKVVTSTDPVIGYV</sequence>
<proteinExistence type="predicted"/>
<feature type="compositionally biased region" description="Basic and acidic residues" evidence="1">
    <location>
        <begin position="71"/>
        <end position="83"/>
    </location>
</feature>
<evidence type="ECO:0000256" key="1">
    <source>
        <dbReference type="SAM" id="MobiDB-lite"/>
    </source>
</evidence>
<dbReference type="EMBL" id="KV784365">
    <property type="protein sequence ID" value="OEU12313.1"/>
    <property type="molecule type" value="Genomic_DNA"/>
</dbReference>
<dbReference type="InParanoid" id="A0A1E7F385"/>
<dbReference type="AlphaFoldDB" id="A0A1E7F385"/>
<feature type="region of interest" description="Disordered" evidence="1">
    <location>
        <begin position="1"/>
        <end position="38"/>
    </location>
</feature>
<dbReference type="Proteomes" id="UP000095751">
    <property type="component" value="Unassembled WGS sequence"/>
</dbReference>
<name>A0A1E7F385_9STRA</name>
<evidence type="ECO:0000313" key="2">
    <source>
        <dbReference type="EMBL" id="OEU12313.1"/>
    </source>
</evidence>
<gene>
    <name evidence="2" type="ORF">FRACYDRAFT_270590</name>
</gene>
<protein>
    <submittedName>
        <fullName evidence="2">Uncharacterized protein</fullName>
    </submittedName>
</protein>